<evidence type="ECO:0000259" key="3">
    <source>
        <dbReference type="Pfam" id="PF01048"/>
    </source>
</evidence>
<dbReference type="InterPro" id="IPR002110">
    <property type="entry name" value="Ankyrin_rpt"/>
</dbReference>
<dbReference type="InterPro" id="IPR053137">
    <property type="entry name" value="NLR-like"/>
</dbReference>
<dbReference type="Pfam" id="PF22939">
    <property type="entry name" value="WHD_GPIID"/>
    <property type="match status" value="1"/>
</dbReference>
<evidence type="ECO:0000259" key="4">
    <source>
        <dbReference type="Pfam" id="PF22939"/>
    </source>
</evidence>
<dbReference type="EMBL" id="WUBL01000067">
    <property type="protein sequence ID" value="KAF2967480.1"/>
    <property type="molecule type" value="Genomic_DNA"/>
</dbReference>
<dbReference type="AlphaFoldDB" id="A0A7C8IN94"/>
<evidence type="ECO:0000256" key="2">
    <source>
        <dbReference type="PROSITE-ProRule" id="PRU00023"/>
    </source>
</evidence>
<dbReference type="PANTHER" id="PTHR46082">
    <property type="entry name" value="ATP/GTP-BINDING PROTEIN-RELATED"/>
    <property type="match status" value="1"/>
</dbReference>
<dbReference type="InterPro" id="IPR035994">
    <property type="entry name" value="Nucleoside_phosphorylase_sf"/>
</dbReference>
<dbReference type="Pfam" id="PF24883">
    <property type="entry name" value="NPHP3_N"/>
    <property type="match status" value="1"/>
</dbReference>
<protein>
    <submittedName>
        <fullName evidence="6">Uncharacterized protein</fullName>
    </submittedName>
</protein>
<dbReference type="Proteomes" id="UP000481858">
    <property type="component" value="Unassembled WGS sequence"/>
</dbReference>
<keyword evidence="7" id="KW-1185">Reference proteome</keyword>
<feature type="repeat" description="ANK" evidence="2">
    <location>
        <begin position="815"/>
        <end position="837"/>
    </location>
</feature>
<dbReference type="InParanoid" id="A0A7C8IN94"/>
<proteinExistence type="predicted"/>
<dbReference type="Gene3D" id="3.40.50.300">
    <property type="entry name" value="P-loop containing nucleotide triphosphate hydrolases"/>
    <property type="match status" value="1"/>
</dbReference>
<dbReference type="Gene3D" id="3.40.50.1580">
    <property type="entry name" value="Nucleoside phosphorylase domain"/>
    <property type="match status" value="1"/>
</dbReference>
<feature type="domain" description="Nephrocystin 3-like N-terminal" evidence="5">
    <location>
        <begin position="349"/>
        <end position="497"/>
    </location>
</feature>
<evidence type="ECO:0000313" key="6">
    <source>
        <dbReference type="EMBL" id="KAF2967480.1"/>
    </source>
</evidence>
<name>A0A7C8IN94_9PEZI</name>
<dbReference type="SMART" id="SM00248">
    <property type="entry name" value="ANK"/>
    <property type="match status" value="4"/>
</dbReference>
<feature type="domain" description="GPI inositol-deacylase winged helix" evidence="4">
    <location>
        <begin position="609"/>
        <end position="685"/>
    </location>
</feature>
<evidence type="ECO:0000259" key="5">
    <source>
        <dbReference type="Pfam" id="PF24883"/>
    </source>
</evidence>
<dbReference type="GO" id="GO:0009116">
    <property type="term" value="P:nucleoside metabolic process"/>
    <property type="evidence" value="ECO:0007669"/>
    <property type="project" value="InterPro"/>
</dbReference>
<dbReference type="GO" id="GO:0003824">
    <property type="term" value="F:catalytic activity"/>
    <property type="evidence" value="ECO:0007669"/>
    <property type="project" value="InterPro"/>
</dbReference>
<feature type="repeat" description="ANK" evidence="2">
    <location>
        <begin position="883"/>
        <end position="905"/>
    </location>
</feature>
<dbReference type="SUPFAM" id="SSF53167">
    <property type="entry name" value="Purine and uridine phosphorylases"/>
    <property type="match status" value="1"/>
</dbReference>
<sequence>MASQPRTHNDYTVGWVCALPKEQTAAIAMLDQRHADLPRLSNDHNVYTLGSIGNHNIAVACLPMGKIGATSTAMVATQMTSTFPSIKFGLMVGIGGGVSLKVRLGDIVVGTPSGQYPGVVQWDMGKEQEAGFIRTGALNNPPHILLDAISKLEAERRLRGYKIPAYMDEMVSKYPDLESKYLKSESLEDVVKREARAMLVHYGLIASGNSVIKSAAVRKKLQKRLGRDVLCVETEAAGLVDNFPCIVIRGICDYADSHKNDAWQEHAAALAAAYAKELLRCIVPSDVDSEQTVKNILGGISSALSSLREDVTQTRSRLDKIEDLEILDWLSATDYGPQQTDYFRMRQPGTGQWLLDCKEYQSWITGIGNTLFYDLEKRFYSEATTAIVYVYCNYKRQTEQTLKGLLSSLLKQLAQSQYSLPDSLKTLHDRHKVKQTRPSLEELSGLLELITAQNSNVFIVADALDECQTTDGCRAKFLSALFSLQKKTGVNFLATSRDIPDITDRFRGTTLIEILAAKEDVERYLHGHLSELPRFVTNRPDIQDEIITKITNAASGMFLLARLHFVSLVGKDTPKAMRKALQGLVTGADAYNIYYEHAMERVEGQLEEQTKRAKQVLSWVTCAMRPLTILELQHAVALEPDELGHDEDNMPQVEDMISVCAGLVAVDEESRIVRLVHYTTQEYFARTQSKWFPDAQLSITITCITYLSYQDFANGECETTHEFRKRLRLYPFYNYAACNWGHHGRKVSACRNIVSFLRKPAQVQASTQVLFEYKNFYGRMTGRKMTSLHLAAYFGLDEATTSILGDHNADATDVDHRTPLSYAAENGNETIVRLLLDTKEIDPDLQGFNGRTPLSYAAENGNETIVRLLLDTKEIDPNLSDERNQTPLAYAAENGDEAIVRLLLDTKEINPNLTDRHLIGIDLWSPDDISHQLGSPIVPLLAFSPT</sequence>
<dbReference type="InterPro" id="IPR000845">
    <property type="entry name" value="Nucleoside_phosphorylase_d"/>
</dbReference>
<keyword evidence="1" id="KW-0677">Repeat</keyword>
<reference evidence="6 7" key="1">
    <citation type="submission" date="2019-12" db="EMBL/GenBank/DDBJ databases">
        <title>Draft genome sequence of the ascomycete Xylaria multiplex DSM 110363.</title>
        <authorList>
            <person name="Buettner E."/>
            <person name="Kellner H."/>
        </authorList>
    </citation>
    <scope>NUCLEOTIDE SEQUENCE [LARGE SCALE GENOMIC DNA]</scope>
    <source>
        <strain evidence="6 7">DSM 110363</strain>
    </source>
</reference>
<feature type="domain" description="Nucleoside phosphorylase" evidence="3">
    <location>
        <begin position="13"/>
        <end position="279"/>
    </location>
</feature>
<evidence type="ECO:0000256" key="1">
    <source>
        <dbReference type="ARBA" id="ARBA00022737"/>
    </source>
</evidence>
<organism evidence="6 7">
    <name type="scientific">Xylaria multiplex</name>
    <dbReference type="NCBI Taxonomy" id="323545"/>
    <lineage>
        <taxon>Eukaryota</taxon>
        <taxon>Fungi</taxon>
        <taxon>Dikarya</taxon>
        <taxon>Ascomycota</taxon>
        <taxon>Pezizomycotina</taxon>
        <taxon>Sordariomycetes</taxon>
        <taxon>Xylariomycetidae</taxon>
        <taxon>Xylariales</taxon>
        <taxon>Xylariaceae</taxon>
        <taxon>Xylaria</taxon>
    </lineage>
</organism>
<dbReference type="PROSITE" id="PS50297">
    <property type="entry name" value="ANK_REP_REGION"/>
    <property type="match status" value="3"/>
</dbReference>
<dbReference type="InterPro" id="IPR056884">
    <property type="entry name" value="NPHP3-like_N"/>
</dbReference>
<keyword evidence="2" id="KW-0040">ANK repeat</keyword>
<dbReference type="PROSITE" id="PS50088">
    <property type="entry name" value="ANK_REPEAT"/>
    <property type="match status" value="3"/>
</dbReference>
<dbReference type="PANTHER" id="PTHR46082:SF11">
    <property type="entry name" value="AAA+ ATPASE DOMAIN-CONTAINING PROTEIN-RELATED"/>
    <property type="match status" value="1"/>
</dbReference>
<dbReference type="InterPro" id="IPR054471">
    <property type="entry name" value="GPIID_WHD"/>
</dbReference>
<dbReference type="Gene3D" id="1.25.40.20">
    <property type="entry name" value="Ankyrin repeat-containing domain"/>
    <property type="match status" value="2"/>
</dbReference>
<evidence type="ECO:0000313" key="7">
    <source>
        <dbReference type="Proteomes" id="UP000481858"/>
    </source>
</evidence>
<dbReference type="InterPro" id="IPR027417">
    <property type="entry name" value="P-loop_NTPase"/>
</dbReference>
<dbReference type="Pfam" id="PF12796">
    <property type="entry name" value="Ank_2"/>
    <property type="match status" value="1"/>
</dbReference>
<comment type="caution">
    <text evidence="6">The sequence shown here is derived from an EMBL/GenBank/DDBJ whole genome shotgun (WGS) entry which is preliminary data.</text>
</comment>
<feature type="repeat" description="ANK" evidence="2">
    <location>
        <begin position="849"/>
        <end position="871"/>
    </location>
</feature>
<dbReference type="OrthoDB" id="20872at2759"/>
<dbReference type="InterPro" id="IPR036770">
    <property type="entry name" value="Ankyrin_rpt-contain_sf"/>
</dbReference>
<dbReference type="Pfam" id="PF01048">
    <property type="entry name" value="PNP_UDP_1"/>
    <property type="match status" value="1"/>
</dbReference>
<gene>
    <name evidence="6" type="ORF">GQX73_g6090</name>
</gene>
<accession>A0A7C8IN94</accession>
<dbReference type="SUPFAM" id="SSF48403">
    <property type="entry name" value="Ankyrin repeat"/>
    <property type="match status" value="1"/>
</dbReference>